<organism evidence="1 2">
    <name type="scientific">Violaceomyces palustris</name>
    <dbReference type="NCBI Taxonomy" id="1673888"/>
    <lineage>
        <taxon>Eukaryota</taxon>
        <taxon>Fungi</taxon>
        <taxon>Dikarya</taxon>
        <taxon>Basidiomycota</taxon>
        <taxon>Ustilaginomycotina</taxon>
        <taxon>Ustilaginomycetes</taxon>
        <taxon>Violaceomycetales</taxon>
        <taxon>Violaceomycetaceae</taxon>
        <taxon>Violaceomyces</taxon>
    </lineage>
</organism>
<gene>
    <name evidence="1" type="ORF">IE53DRAFT_376540</name>
</gene>
<sequence>MERHQLNEANKVNVRDERNQVVNFGRIREQAIRDKVALLVVLTRHFHCGMCMDYIKALAKSEEIMSSSAVRVVVVGPGQADCIQRYSAQCGQPLGFSFLADPKVELYKALGVTARSLDLGDSKKSEVASHHSSNPTTSILKSVAAISTSGTLAFKGGDFKQLGAEFIFDKNGQCIHAHRMRNTRDHTEVSKIVATLEGVQEKSSPSPTAAPSTSEATKSTPSAGAGLHLASSSAENGSSPIATEARVKPGIVGQGLLPGKFVAITGASRGIGKACALACAAHGAKGILVHYLGDEETTREADSLAEELKQLGAEVALVPGDISDQRTGETIASTAKQVFGRLDVLISNAGICPFASFLEMKPELWERVRRVNLDGAFFTVQACARLMSEQSNPRGGSIVAISSISALCGGEMQSHYTPTKAGLKSLMESASISLGKLGIRCNSVLPGTIETEINREDLKDSEKRDYMISRSPLGRLGRPEDIAGPAVFLASDLAQYMTGSSVLVDGGVFVNLQ</sequence>
<reference evidence="1 2" key="1">
    <citation type="journal article" date="2018" name="Mol. Biol. Evol.">
        <title>Broad Genomic Sampling Reveals a Smut Pathogenic Ancestry of the Fungal Clade Ustilaginomycotina.</title>
        <authorList>
            <person name="Kijpornyongpan T."/>
            <person name="Mondo S.J."/>
            <person name="Barry K."/>
            <person name="Sandor L."/>
            <person name="Lee J."/>
            <person name="Lipzen A."/>
            <person name="Pangilinan J."/>
            <person name="LaButti K."/>
            <person name="Hainaut M."/>
            <person name="Henrissat B."/>
            <person name="Grigoriev I.V."/>
            <person name="Spatafora J.W."/>
            <person name="Aime M.C."/>
        </authorList>
    </citation>
    <scope>NUCLEOTIDE SEQUENCE [LARGE SCALE GENOMIC DNA]</scope>
    <source>
        <strain evidence="1 2">SA 807</strain>
    </source>
</reference>
<proteinExistence type="predicted"/>
<evidence type="ECO:0000313" key="2">
    <source>
        <dbReference type="Proteomes" id="UP000245626"/>
    </source>
</evidence>
<dbReference type="EMBL" id="KZ819686">
    <property type="protein sequence ID" value="PWN54391.1"/>
    <property type="molecule type" value="Genomic_DNA"/>
</dbReference>
<evidence type="ECO:0000313" key="1">
    <source>
        <dbReference type="EMBL" id="PWN54391.1"/>
    </source>
</evidence>
<accession>A0ACD0P8T2</accession>
<dbReference type="Proteomes" id="UP000245626">
    <property type="component" value="Unassembled WGS sequence"/>
</dbReference>
<name>A0ACD0P8T2_9BASI</name>
<keyword evidence="2" id="KW-1185">Reference proteome</keyword>
<protein>
    <submittedName>
        <fullName evidence="1">NAD(P)-binding protein</fullName>
    </submittedName>
</protein>